<dbReference type="PROSITE" id="PS50994">
    <property type="entry name" value="INTEGRASE"/>
    <property type="match status" value="1"/>
</dbReference>
<dbReference type="SUPFAM" id="SSF46689">
    <property type="entry name" value="Homeodomain-like"/>
    <property type="match status" value="1"/>
</dbReference>
<comment type="caution">
    <text evidence="7">The sequence shown here is derived from an EMBL/GenBank/DDBJ whole genome shotgun (WGS) entry which is preliminary data.</text>
</comment>
<dbReference type="InterPro" id="IPR036397">
    <property type="entry name" value="RNaseH_sf"/>
</dbReference>
<reference evidence="7 8" key="1">
    <citation type="submission" date="2016-05" db="EMBL/GenBank/DDBJ databases">
        <title>Microbial solvent formation.</title>
        <authorList>
            <person name="Poehlein A."/>
            <person name="Montoya Solano J.D."/>
            <person name="Flitsch S."/>
            <person name="Krabben P."/>
            <person name="Duerre P."/>
            <person name="Daniel R."/>
        </authorList>
    </citation>
    <scope>NUCLEOTIDE SEQUENCE [LARGE SCALE GENOMIC DNA]</scope>
    <source>
        <strain evidence="7 8">DSM 2619</strain>
    </source>
</reference>
<dbReference type="InterPro" id="IPR006120">
    <property type="entry name" value="Resolvase_HTH_dom"/>
</dbReference>
<dbReference type="Pfam" id="PF22483">
    <property type="entry name" value="Mu-transpos_C_2"/>
    <property type="match status" value="1"/>
</dbReference>
<feature type="domain" description="HTH IS21-type" evidence="5">
    <location>
        <begin position="5"/>
        <end position="66"/>
    </location>
</feature>
<dbReference type="PROSITE" id="PS50531">
    <property type="entry name" value="HTH_IS21"/>
    <property type="match status" value="1"/>
</dbReference>
<name>A0A1S8TPW1_9CLOT</name>
<gene>
    <name evidence="7" type="ORF">CLPUN_16240</name>
</gene>
<evidence type="ECO:0000256" key="1">
    <source>
        <dbReference type="ARBA" id="ARBA00009277"/>
    </source>
</evidence>
<dbReference type="InterPro" id="IPR017894">
    <property type="entry name" value="HTH_IS21_transposase_type"/>
</dbReference>
<keyword evidence="3" id="KW-0238">DNA-binding</keyword>
<keyword evidence="4" id="KW-0233">DNA recombination</keyword>
<evidence type="ECO:0000256" key="3">
    <source>
        <dbReference type="ARBA" id="ARBA00023125"/>
    </source>
</evidence>
<dbReference type="Gene3D" id="1.10.10.60">
    <property type="entry name" value="Homeodomain-like"/>
    <property type="match status" value="1"/>
</dbReference>
<evidence type="ECO:0000259" key="5">
    <source>
        <dbReference type="PROSITE" id="PS50531"/>
    </source>
</evidence>
<feature type="domain" description="Integrase catalytic" evidence="6">
    <location>
        <begin position="115"/>
        <end position="289"/>
    </location>
</feature>
<dbReference type="RefSeq" id="WP_077846797.1">
    <property type="nucleotide sequence ID" value="NZ_LZZM01000099.1"/>
</dbReference>
<dbReference type="AlphaFoldDB" id="A0A1S8TPW1"/>
<proteinExistence type="inferred from homology"/>
<sequence>MKDVKDWITVKRMHERGMPIRQIARELKISRNTVKRLIKLNEEPQYKKRQYETKIDSHIEEIRTWYLEPEYNFIGTRIYRELKKRGYEGSISPIYRYLNTLKEEKLSIPLKATKRIETPLGDQAQFDWAHYSMKIDDEKIPIYCFSLILSASRKKAIVFSKSCDGEAIYEAIHLLFKRFGGTTKELLIDNPKALVDSNTVEDEVNFNVSALRLAHYLGISLNACNPYRARTKGKVERPFKYIEEQFVKGNSFKSMTELNEAAEIFIEESNKTKHSTTLRITNEFFAEEFPHLLPIRSKPFIIANLKERKVSLDSYISVNAVKYSVPVEYVGKKVSFRISLGYKLEVFNSSLDIIAIHEIIKDKGRMVTTDEHYGELNNIVPKSIPEIIRQFENTFSNGKIFYKNCIPHLKQPTFHMRQIIKLKELYDNDSLDLILKYCIDQNIYEIKEIKNILKTKYLDIVKGINSNDELLTINETSRDLSYYEEDQF</sequence>
<keyword evidence="2" id="KW-0815">Transposition</keyword>
<comment type="similarity">
    <text evidence="1">Belongs to the transposase IS21/IS408/IS1162 family.</text>
</comment>
<dbReference type="PANTHER" id="PTHR35004:SF6">
    <property type="entry name" value="TRANSPOSASE"/>
    <property type="match status" value="1"/>
</dbReference>
<dbReference type="STRING" id="29367.CLPUN_16240"/>
<evidence type="ECO:0000256" key="4">
    <source>
        <dbReference type="ARBA" id="ARBA00023172"/>
    </source>
</evidence>
<dbReference type="Pfam" id="PF02796">
    <property type="entry name" value="HTH_7"/>
    <property type="match status" value="1"/>
</dbReference>
<dbReference type="PANTHER" id="PTHR35004">
    <property type="entry name" value="TRANSPOSASE RV3428C-RELATED"/>
    <property type="match status" value="1"/>
</dbReference>
<dbReference type="GO" id="GO:0032196">
    <property type="term" value="P:transposition"/>
    <property type="evidence" value="ECO:0007669"/>
    <property type="project" value="UniProtKB-KW"/>
</dbReference>
<dbReference type="Proteomes" id="UP000190890">
    <property type="component" value="Unassembled WGS sequence"/>
</dbReference>
<dbReference type="SUPFAM" id="SSF53098">
    <property type="entry name" value="Ribonuclease H-like"/>
    <property type="match status" value="1"/>
</dbReference>
<dbReference type="InterPro" id="IPR012337">
    <property type="entry name" value="RNaseH-like_sf"/>
</dbReference>
<evidence type="ECO:0000259" key="6">
    <source>
        <dbReference type="PROSITE" id="PS50994"/>
    </source>
</evidence>
<evidence type="ECO:0000313" key="8">
    <source>
        <dbReference type="Proteomes" id="UP000190890"/>
    </source>
</evidence>
<dbReference type="Gene3D" id="3.30.420.10">
    <property type="entry name" value="Ribonuclease H-like superfamily/Ribonuclease H"/>
    <property type="match status" value="1"/>
</dbReference>
<dbReference type="GO" id="GO:0015074">
    <property type="term" value="P:DNA integration"/>
    <property type="evidence" value="ECO:0007669"/>
    <property type="project" value="InterPro"/>
</dbReference>
<organism evidence="7 8">
    <name type="scientific">Clostridium puniceum</name>
    <dbReference type="NCBI Taxonomy" id="29367"/>
    <lineage>
        <taxon>Bacteria</taxon>
        <taxon>Bacillati</taxon>
        <taxon>Bacillota</taxon>
        <taxon>Clostridia</taxon>
        <taxon>Eubacteriales</taxon>
        <taxon>Clostridiaceae</taxon>
        <taxon>Clostridium</taxon>
    </lineage>
</organism>
<dbReference type="GO" id="GO:0000150">
    <property type="term" value="F:DNA strand exchange activity"/>
    <property type="evidence" value="ECO:0007669"/>
    <property type="project" value="InterPro"/>
</dbReference>
<evidence type="ECO:0000313" key="7">
    <source>
        <dbReference type="EMBL" id="OOM79674.1"/>
    </source>
</evidence>
<dbReference type="InterPro" id="IPR054353">
    <property type="entry name" value="IstA-like_C"/>
</dbReference>
<evidence type="ECO:0000256" key="2">
    <source>
        <dbReference type="ARBA" id="ARBA00022578"/>
    </source>
</evidence>
<dbReference type="EMBL" id="LZZM01000099">
    <property type="protein sequence ID" value="OOM79674.1"/>
    <property type="molecule type" value="Genomic_DNA"/>
</dbReference>
<dbReference type="InterPro" id="IPR009057">
    <property type="entry name" value="Homeodomain-like_sf"/>
</dbReference>
<accession>A0A1S8TPW1</accession>
<dbReference type="GO" id="GO:0003677">
    <property type="term" value="F:DNA binding"/>
    <property type="evidence" value="ECO:0007669"/>
    <property type="project" value="UniProtKB-KW"/>
</dbReference>
<keyword evidence="8" id="KW-1185">Reference proteome</keyword>
<dbReference type="OrthoDB" id="3193769at2"/>
<dbReference type="InterPro" id="IPR001584">
    <property type="entry name" value="Integrase_cat-core"/>
</dbReference>
<dbReference type="NCBIfam" id="NF033546">
    <property type="entry name" value="transpos_IS21"/>
    <property type="match status" value="1"/>
</dbReference>
<protein>
    <submittedName>
        <fullName evidence="7">Integrase core domain protein</fullName>
    </submittedName>
</protein>